<dbReference type="OrthoDB" id="9813413at2"/>
<dbReference type="PATRIC" id="fig|1121098.3.peg.211"/>
<dbReference type="PANTHER" id="PTHR43280">
    <property type="entry name" value="ARAC-FAMILY TRANSCRIPTIONAL REGULATOR"/>
    <property type="match status" value="1"/>
</dbReference>
<dbReference type="CDD" id="cd06986">
    <property type="entry name" value="cupin_MmsR-like_N"/>
    <property type="match status" value="1"/>
</dbReference>
<dbReference type="InterPro" id="IPR018062">
    <property type="entry name" value="HTH_AraC-typ_CS"/>
</dbReference>
<keyword evidence="1" id="KW-0805">Transcription regulation</keyword>
<dbReference type="GeneID" id="60063708"/>
<comment type="caution">
    <text evidence="5">The sequence shown here is derived from an EMBL/GenBank/DDBJ whole genome shotgun (WGS) entry which is preliminary data.</text>
</comment>
<dbReference type="PROSITE" id="PS01124">
    <property type="entry name" value="HTH_ARAC_FAMILY_2"/>
    <property type="match status" value="1"/>
</dbReference>
<dbReference type="PROSITE" id="PS00041">
    <property type="entry name" value="HTH_ARAC_FAMILY_1"/>
    <property type="match status" value="1"/>
</dbReference>
<dbReference type="SMART" id="SM00342">
    <property type="entry name" value="HTH_ARAC"/>
    <property type="match status" value="1"/>
</dbReference>
<dbReference type="Proteomes" id="UP000017831">
    <property type="component" value="Unassembled WGS sequence"/>
</dbReference>
<organism evidence="5 6">
    <name type="scientific">Phocaeicola massiliensis B84634 = Timone 84634 = DSM 17679 = JCM 13223</name>
    <dbReference type="NCBI Taxonomy" id="1121098"/>
    <lineage>
        <taxon>Bacteria</taxon>
        <taxon>Pseudomonadati</taxon>
        <taxon>Bacteroidota</taxon>
        <taxon>Bacteroidia</taxon>
        <taxon>Bacteroidales</taxon>
        <taxon>Bacteroidaceae</taxon>
        <taxon>Phocaeicola</taxon>
    </lineage>
</organism>
<dbReference type="Gene3D" id="2.60.120.280">
    <property type="entry name" value="Regulatory protein AraC"/>
    <property type="match status" value="1"/>
</dbReference>
<dbReference type="Gene3D" id="1.10.10.60">
    <property type="entry name" value="Homeodomain-like"/>
    <property type="match status" value="2"/>
</dbReference>
<proteinExistence type="predicted"/>
<keyword evidence="2" id="KW-0238">DNA-binding</keyword>
<gene>
    <name evidence="5" type="ORF">HMPREF1534_00211</name>
</gene>
<dbReference type="InterPro" id="IPR037923">
    <property type="entry name" value="HTH-like"/>
</dbReference>
<keyword evidence="3" id="KW-0804">Transcription</keyword>
<keyword evidence="6" id="KW-1185">Reference proteome</keyword>
<dbReference type="Pfam" id="PF02311">
    <property type="entry name" value="AraC_binding"/>
    <property type="match status" value="1"/>
</dbReference>
<evidence type="ECO:0000256" key="2">
    <source>
        <dbReference type="ARBA" id="ARBA00023125"/>
    </source>
</evidence>
<dbReference type="EMBL" id="AQHY01000004">
    <property type="protein sequence ID" value="EOA58247.1"/>
    <property type="molecule type" value="Genomic_DNA"/>
</dbReference>
<dbReference type="eggNOG" id="COG2207">
    <property type="taxonomic scope" value="Bacteria"/>
</dbReference>
<accession>U6RQC1</accession>
<evidence type="ECO:0000313" key="6">
    <source>
        <dbReference type="Proteomes" id="UP000017831"/>
    </source>
</evidence>
<evidence type="ECO:0000256" key="1">
    <source>
        <dbReference type="ARBA" id="ARBA00023015"/>
    </source>
</evidence>
<dbReference type="PANTHER" id="PTHR43280:SF30">
    <property type="entry name" value="MMSAB OPERON REGULATORY PROTEIN"/>
    <property type="match status" value="1"/>
</dbReference>
<dbReference type="GO" id="GO:0043565">
    <property type="term" value="F:sequence-specific DNA binding"/>
    <property type="evidence" value="ECO:0007669"/>
    <property type="project" value="InterPro"/>
</dbReference>
<dbReference type="InterPro" id="IPR018060">
    <property type="entry name" value="HTH_AraC"/>
</dbReference>
<sequence length="294" mass="34184">MIKRKDGFSGERALVLPASIIHTMENNPLANALHITDIGYYPRAEHHFRKRETPISQYVFIYCVEGRGWFSVNDERYEIKSNQCFILPANVPHSYGADDTDPWTIYWIHFKGDLAEYYALRLLTPIDIKPTIYSRINGRLNLFEEIYHTLELGYSKENLLYSCSAFHHFLGTICYLQEYRNATVNDISNDLVDAAIHFMKENIGKKLSISEIAEHTGYSVSHFSTIFNHRTGHSPVNYFNLLKIQHACYLIDCTDIKINQVCHKIGIEDCYYFSRLFSKIMGMSPSKYRKHKKG</sequence>
<name>U6RQC1_9BACT</name>
<dbReference type="HOGENOM" id="CLU_000445_88_6_10"/>
<dbReference type="SUPFAM" id="SSF46689">
    <property type="entry name" value="Homeodomain-like"/>
    <property type="match status" value="2"/>
</dbReference>
<dbReference type="InterPro" id="IPR003313">
    <property type="entry name" value="AraC-bd"/>
</dbReference>
<dbReference type="GO" id="GO:0003700">
    <property type="term" value="F:DNA-binding transcription factor activity"/>
    <property type="evidence" value="ECO:0007669"/>
    <property type="project" value="InterPro"/>
</dbReference>
<protein>
    <recommendedName>
        <fullName evidence="4">HTH araC/xylS-type domain-containing protein</fullName>
    </recommendedName>
</protein>
<dbReference type="InterPro" id="IPR009057">
    <property type="entry name" value="Homeodomain-like_sf"/>
</dbReference>
<evidence type="ECO:0000256" key="3">
    <source>
        <dbReference type="ARBA" id="ARBA00023163"/>
    </source>
</evidence>
<dbReference type="Pfam" id="PF12833">
    <property type="entry name" value="HTH_18"/>
    <property type="match status" value="1"/>
</dbReference>
<dbReference type="AlphaFoldDB" id="U6RQC1"/>
<dbReference type="RefSeq" id="WP_005935920.1">
    <property type="nucleotide sequence ID" value="NZ_KB890364.1"/>
</dbReference>
<reference evidence="5 6" key="1">
    <citation type="submission" date="2013-04" db="EMBL/GenBank/DDBJ databases">
        <title>The Genome Sequence of Bacteroides massiliensis DSM 17679.</title>
        <authorList>
            <consortium name="The Broad Institute Genomics Platform"/>
            <person name="Earl A."/>
            <person name="Ward D."/>
            <person name="Feldgarden M."/>
            <person name="Gevers D."/>
            <person name="Martens E."/>
            <person name="Fenner L."/>
            <person name="Roux V."/>
            <person name="Mallet M.N."/>
            <person name="Raoult D."/>
            <person name="Walker B."/>
            <person name="Young S."/>
            <person name="Zeng Q."/>
            <person name="Gargeya S."/>
            <person name="Fitzgerald M."/>
            <person name="Haas B."/>
            <person name="Abouelleil A."/>
            <person name="Allen A.W."/>
            <person name="Alvarado L."/>
            <person name="Arachchi H.M."/>
            <person name="Berlin A.M."/>
            <person name="Chapman S.B."/>
            <person name="Gainer-Dewar J."/>
            <person name="Goldberg J."/>
            <person name="Griggs A."/>
            <person name="Gujja S."/>
            <person name="Hansen M."/>
            <person name="Howarth C."/>
            <person name="Imamovic A."/>
            <person name="Ireland A."/>
            <person name="Larimer J."/>
            <person name="McCowan C."/>
            <person name="Murphy C."/>
            <person name="Pearson M."/>
            <person name="Poon T.W."/>
            <person name="Priest M."/>
            <person name="Roberts A."/>
            <person name="Saif S."/>
            <person name="Shea T."/>
            <person name="Sisk P."/>
            <person name="Sykes S."/>
            <person name="Wortman J."/>
            <person name="Nusbaum C."/>
            <person name="Birren B."/>
        </authorList>
    </citation>
    <scope>NUCLEOTIDE SEQUENCE [LARGE SCALE GENOMIC DNA]</scope>
    <source>
        <strain evidence="6">B84634 / Timone 84634 / DSM 17679 / JCM 13223</strain>
    </source>
</reference>
<dbReference type="STRING" id="1121098.HMPREF1534_00211"/>
<feature type="domain" description="HTH araC/xylS-type" evidence="4">
    <location>
        <begin position="193"/>
        <end position="291"/>
    </location>
</feature>
<dbReference type="SUPFAM" id="SSF51215">
    <property type="entry name" value="Regulatory protein AraC"/>
    <property type="match status" value="1"/>
</dbReference>
<evidence type="ECO:0000313" key="5">
    <source>
        <dbReference type="EMBL" id="EOA58247.1"/>
    </source>
</evidence>
<evidence type="ECO:0000259" key="4">
    <source>
        <dbReference type="PROSITE" id="PS01124"/>
    </source>
</evidence>